<feature type="chain" id="PRO_5015403154" evidence="6">
    <location>
        <begin position="24"/>
        <end position="444"/>
    </location>
</feature>
<dbReference type="EMBL" id="QEWP01000006">
    <property type="protein sequence ID" value="PWD99673.1"/>
    <property type="molecule type" value="Genomic_DNA"/>
</dbReference>
<feature type="domain" description="Peptidase M16 N-terminal" evidence="7">
    <location>
        <begin position="41"/>
        <end position="186"/>
    </location>
</feature>
<dbReference type="PANTHER" id="PTHR43690:SF17">
    <property type="entry name" value="PROTEIN YHJJ"/>
    <property type="match status" value="1"/>
</dbReference>
<dbReference type="InterPro" id="IPR011249">
    <property type="entry name" value="Metalloenz_LuxS/M16"/>
</dbReference>
<reference evidence="9 10" key="1">
    <citation type="submission" date="2018-05" db="EMBL/GenBank/DDBJ databases">
        <title>Marinilabilia rubrum sp. nov., isolated from saltern sediment.</title>
        <authorList>
            <person name="Zhang R."/>
        </authorList>
    </citation>
    <scope>NUCLEOTIDE SEQUENCE [LARGE SCALE GENOMIC DNA]</scope>
    <source>
        <strain evidence="9 10">WTE16</strain>
    </source>
</reference>
<dbReference type="OrthoDB" id="9811314at2"/>
<organism evidence="9 10">
    <name type="scientific">Marinilabilia rubra</name>
    <dbReference type="NCBI Taxonomy" id="2162893"/>
    <lineage>
        <taxon>Bacteria</taxon>
        <taxon>Pseudomonadati</taxon>
        <taxon>Bacteroidota</taxon>
        <taxon>Bacteroidia</taxon>
        <taxon>Marinilabiliales</taxon>
        <taxon>Marinilabiliaceae</taxon>
        <taxon>Marinilabilia</taxon>
    </lineage>
</organism>
<gene>
    <name evidence="9" type="ORF">DDZ16_09520</name>
</gene>
<dbReference type="InterPro" id="IPR007863">
    <property type="entry name" value="Peptidase_M16_C"/>
</dbReference>
<dbReference type="InterPro" id="IPR011765">
    <property type="entry name" value="Pept_M16_N"/>
</dbReference>
<protein>
    <submittedName>
        <fullName evidence="9">Peptidase M16</fullName>
    </submittedName>
</protein>
<feature type="signal peptide" evidence="6">
    <location>
        <begin position="1"/>
        <end position="23"/>
    </location>
</feature>
<evidence type="ECO:0000256" key="1">
    <source>
        <dbReference type="ARBA" id="ARBA00007261"/>
    </source>
</evidence>
<keyword evidence="4" id="KW-0862">Zinc</keyword>
<keyword evidence="10" id="KW-1185">Reference proteome</keyword>
<dbReference type="GO" id="GO:0046872">
    <property type="term" value="F:metal ion binding"/>
    <property type="evidence" value="ECO:0007669"/>
    <property type="project" value="InterPro"/>
</dbReference>
<dbReference type="SUPFAM" id="SSF63411">
    <property type="entry name" value="LuxS/MPP-like metallohydrolase"/>
    <property type="match status" value="2"/>
</dbReference>
<evidence type="ECO:0000256" key="4">
    <source>
        <dbReference type="ARBA" id="ARBA00022833"/>
    </source>
</evidence>
<keyword evidence="3" id="KW-0378">Hydrolase</keyword>
<evidence type="ECO:0000313" key="9">
    <source>
        <dbReference type="EMBL" id="PWD99673.1"/>
    </source>
</evidence>
<dbReference type="AlphaFoldDB" id="A0A2U2B9F4"/>
<dbReference type="InterPro" id="IPR050626">
    <property type="entry name" value="Peptidase_M16"/>
</dbReference>
<evidence type="ECO:0000256" key="6">
    <source>
        <dbReference type="SAM" id="SignalP"/>
    </source>
</evidence>
<dbReference type="Proteomes" id="UP000244956">
    <property type="component" value="Unassembled WGS sequence"/>
</dbReference>
<evidence type="ECO:0000256" key="2">
    <source>
        <dbReference type="ARBA" id="ARBA00022670"/>
    </source>
</evidence>
<dbReference type="Pfam" id="PF05193">
    <property type="entry name" value="Peptidase_M16_C"/>
    <property type="match status" value="1"/>
</dbReference>
<proteinExistence type="inferred from homology"/>
<dbReference type="GO" id="GO:0006508">
    <property type="term" value="P:proteolysis"/>
    <property type="evidence" value="ECO:0007669"/>
    <property type="project" value="UniProtKB-KW"/>
</dbReference>
<keyword evidence="6" id="KW-0732">Signal</keyword>
<dbReference type="Gene3D" id="3.30.830.10">
    <property type="entry name" value="Metalloenzyme, LuxS/M16 peptidase-like"/>
    <property type="match status" value="2"/>
</dbReference>
<comment type="similarity">
    <text evidence="1">Belongs to the peptidase M16 family.</text>
</comment>
<evidence type="ECO:0000313" key="10">
    <source>
        <dbReference type="Proteomes" id="UP000244956"/>
    </source>
</evidence>
<dbReference type="PANTHER" id="PTHR43690">
    <property type="entry name" value="NARDILYSIN"/>
    <property type="match status" value="1"/>
</dbReference>
<dbReference type="GO" id="GO:0008237">
    <property type="term" value="F:metallopeptidase activity"/>
    <property type="evidence" value="ECO:0007669"/>
    <property type="project" value="UniProtKB-KW"/>
</dbReference>
<name>A0A2U2B9F4_9BACT</name>
<keyword evidence="2" id="KW-0645">Protease</keyword>
<keyword evidence="5" id="KW-0482">Metalloprotease</keyword>
<evidence type="ECO:0000259" key="7">
    <source>
        <dbReference type="Pfam" id="PF00675"/>
    </source>
</evidence>
<evidence type="ECO:0000259" key="8">
    <source>
        <dbReference type="Pfam" id="PF05193"/>
    </source>
</evidence>
<evidence type="ECO:0000256" key="5">
    <source>
        <dbReference type="ARBA" id="ARBA00023049"/>
    </source>
</evidence>
<accession>A0A2U2B9F4</accession>
<dbReference type="Pfam" id="PF00675">
    <property type="entry name" value="Peptidase_M16"/>
    <property type="match status" value="1"/>
</dbReference>
<evidence type="ECO:0000256" key="3">
    <source>
        <dbReference type="ARBA" id="ARBA00022801"/>
    </source>
</evidence>
<sequence length="444" mass="51005">MIKMKKTFLLLFALLLSGSLAFAQSGQIEFTEFDLDNGLHVILHQDESTPIVSVSVMYHVGSKNEQPDRTGFAHFFEHLMFEGTKNIPRGEYSKFVEKSGGTLNASTSPDRTYYYEILPSNQLEMGLWLESERMLHAKVDSVGIQTQKKVVIEEKKQRYDNSPYGTFQVELMKRAFKEHPYRWTTIGDPDHIRAARDEEFQHFYDEFYVPNNAVLVIAGDIEPENTKKLVEKYFGEIPPGKGKIYRPDIVEPPLNGEVRDTIYDNVQVPLLLQAYRSPAMGTEDFYALDMLNTLLAYGQSSRLYKSLVDQQQLAMQAGSFPFPFREPGVNIAYAFPNMGNDIKEVEDAMIAEIEKVKSNLIDEHEFRKLQNQIESDIVTGNTRIATRANNLARYYTYFGDAGMINSELEKYMAVTREDIQQVAKKYFNADNRVVLYYLPKSQKQ</sequence>
<comment type="caution">
    <text evidence="9">The sequence shown here is derived from an EMBL/GenBank/DDBJ whole genome shotgun (WGS) entry which is preliminary data.</text>
</comment>
<feature type="domain" description="Peptidase M16 C-terminal" evidence="8">
    <location>
        <begin position="198"/>
        <end position="372"/>
    </location>
</feature>